<feature type="region of interest" description="Disordered" evidence="1">
    <location>
        <begin position="86"/>
        <end position="138"/>
    </location>
</feature>
<reference evidence="2" key="4">
    <citation type="submission" date="2019-03" db="UniProtKB">
        <authorList>
            <consortium name="EnsemblPlants"/>
        </authorList>
    </citation>
    <scope>IDENTIFICATION</scope>
</reference>
<evidence type="ECO:0000313" key="3">
    <source>
        <dbReference type="Proteomes" id="UP000015105"/>
    </source>
</evidence>
<dbReference type="Gramene" id="AET5Gv20453300.16">
    <property type="protein sequence ID" value="AET5Gv20453300.16"/>
    <property type="gene ID" value="AET5Gv20453300"/>
</dbReference>
<reference evidence="2" key="5">
    <citation type="journal article" date="2021" name="G3 (Bethesda)">
        <title>Aegilops tauschii genome assembly Aet v5.0 features greater sequence contiguity and improved annotation.</title>
        <authorList>
            <person name="Wang L."/>
            <person name="Zhu T."/>
            <person name="Rodriguez J.C."/>
            <person name="Deal K.R."/>
            <person name="Dubcovsky J."/>
            <person name="McGuire P.E."/>
            <person name="Lux T."/>
            <person name="Spannagl M."/>
            <person name="Mayer K.F.X."/>
            <person name="Baldrich P."/>
            <person name="Meyers B.C."/>
            <person name="Huo N."/>
            <person name="Gu Y.Q."/>
            <person name="Zhou H."/>
            <person name="Devos K.M."/>
            <person name="Bennetzen J.L."/>
            <person name="Unver T."/>
            <person name="Budak H."/>
            <person name="Gulick P.J."/>
            <person name="Galiba G."/>
            <person name="Kalapos B."/>
            <person name="Nelson D.R."/>
            <person name="Li P."/>
            <person name="You F.M."/>
            <person name="Luo M.C."/>
            <person name="Dvorak J."/>
        </authorList>
    </citation>
    <scope>NUCLEOTIDE SEQUENCE [LARGE SCALE GENOMIC DNA]</scope>
    <source>
        <strain evidence="2">cv. AL8/78</strain>
    </source>
</reference>
<dbReference type="Gramene" id="AET5Gv20453300.17">
    <property type="protein sequence ID" value="AET5Gv20453300.17"/>
    <property type="gene ID" value="AET5Gv20453300"/>
</dbReference>
<name>A0A453KLT8_AEGTS</name>
<protein>
    <submittedName>
        <fullName evidence="2">Uncharacterized protein</fullName>
    </submittedName>
</protein>
<organism evidence="2 3">
    <name type="scientific">Aegilops tauschii subsp. strangulata</name>
    <name type="common">Goatgrass</name>
    <dbReference type="NCBI Taxonomy" id="200361"/>
    <lineage>
        <taxon>Eukaryota</taxon>
        <taxon>Viridiplantae</taxon>
        <taxon>Streptophyta</taxon>
        <taxon>Embryophyta</taxon>
        <taxon>Tracheophyta</taxon>
        <taxon>Spermatophyta</taxon>
        <taxon>Magnoliopsida</taxon>
        <taxon>Liliopsida</taxon>
        <taxon>Poales</taxon>
        <taxon>Poaceae</taxon>
        <taxon>BOP clade</taxon>
        <taxon>Pooideae</taxon>
        <taxon>Triticodae</taxon>
        <taxon>Triticeae</taxon>
        <taxon>Triticinae</taxon>
        <taxon>Aegilops</taxon>
    </lineage>
</organism>
<evidence type="ECO:0000313" key="2">
    <source>
        <dbReference type="EnsemblPlants" id="AET5Gv20453300.16"/>
    </source>
</evidence>
<keyword evidence="3" id="KW-1185">Reference proteome</keyword>
<accession>A0A453KLT8</accession>
<reference evidence="3" key="2">
    <citation type="journal article" date="2017" name="Nat. Plants">
        <title>The Aegilops tauschii genome reveals multiple impacts of transposons.</title>
        <authorList>
            <person name="Zhao G."/>
            <person name="Zou C."/>
            <person name="Li K."/>
            <person name="Wang K."/>
            <person name="Li T."/>
            <person name="Gao L."/>
            <person name="Zhang X."/>
            <person name="Wang H."/>
            <person name="Yang Z."/>
            <person name="Liu X."/>
            <person name="Jiang W."/>
            <person name="Mao L."/>
            <person name="Kong X."/>
            <person name="Jiao Y."/>
            <person name="Jia J."/>
        </authorList>
    </citation>
    <scope>NUCLEOTIDE SEQUENCE [LARGE SCALE GENOMIC DNA]</scope>
    <source>
        <strain evidence="3">cv. AL8/78</strain>
    </source>
</reference>
<evidence type="ECO:0000256" key="1">
    <source>
        <dbReference type="SAM" id="MobiDB-lite"/>
    </source>
</evidence>
<dbReference type="AlphaFoldDB" id="A0A453KLT8"/>
<dbReference type="Gramene" id="AET5Gv20453300.13">
    <property type="protein sequence ID" value="AET5Gv20453300.13"/>
    <property type="gene ID" value="AET5Gv20453300"/>
</dbReference>
<dbReference type="EnsemblPlants" id="AET5Gv20453300.13">
    <property type="protein sequence ID" value="AET5Gv20453300.13"/>
    <property type="gene ID" value="AET5Gv20453300"/>
</dbReference>
<sequence>MLFHRLGPTHQPHLLGRPSTSTSRLRWTLALWSTAQLLHTQRWLPANIFLIYMHCIHRTHPCSGRFTFLPRSLRKCRHRSLALTTSTRWSPSPRAPELASAGADSRRADAAVGSPSAEIQARPQLRPRQPGGDSATTCAHAATGAASLPCAAPPRCSWPEPTSSSSCQLIQP</sequence>
<dbReference type="Proteomes" id="UP000015105">
    <property type="component" value="Chromosome 5D"/>
</dbReference>
<dbReference type="EnsemblPlants" id="AET5Gv20453300.16">
    <property type="protein sequence ID" value="AET5Gv20453300.16"/>
    <property type="gene ID" value="AET5Gv20453300"/>
</dbReference>
<reference evidence="2" key="3">
    <citation type="journal article" date="2017" name="Nature">
        <title>Genome sequence of the progenitor of the wheat D genome Aegilops tauschii.</title>
        <authorList>
            <person name="Luo M.C."/>
            <person name="Gu Y.Q."/>
            <person name="Puiu D."/>
            <person name="Wang H."/>
            <person name="Twardziok S.O."/>
            <person name="Deal K.R."/>
            <person name="Huo N."/>
            <person name="Zhu T."/>
            <person name="Wang L."/>
            <person name="Wang Y."/>
            <person name="McGuire P.E."/>
            <person name="Liu S."/>
            <person name="Long H."/>
            <person name="Ramasamy R.K."/>
            <person name="Rodriguez J.C."/>
            <person name="Van S.L."/>
            <person name="Yuan L."/>
            <person name="Wang Z."/>
            <person name="Xia Z."/>
            <person name="Xiao L."/>
            <person name="Anderson O.D."/>
            <person name="Ouyang S."/>
            <person name="Liang Y."/>
            <person name="Zimin A.V."/>
            <person name="Pertea G."/>
            <person name="Qi P."/>
            <person name="Bennetzen J.L."/>
            <person name="Dai X."/>
            <person name="Dawson M.W."/>
            <person name="Muller H.G."/>
            <person name="Kugler K."/>
            <person name="Rivarola-Duarte L."/>
            <person name="Spannagl M."/>
            <person name="Mayer K.F.X."/>
            <person name="Lu F.H."/>
            <person name="Bevan M.W."/>
            <person name="Leroy P."/>
            <person name="Li P."/>
            <person name="You F.M."/>
            <person name="Sun Q."/>
            <person name="Liu Z."/>
            <person name="Lyons E."/>
            <person name="Wicker T."/>
            <person name="Salzberg S.L."/>
            <person name="Devos K.M."/>
            <person name="Dvorak J."/>
        </authorList>
    </citation>
    <scope>NUCLEOTIDE SEQUENCE [LARGE SCALE GENOMIC DNA]</scope>
    <source>
        <strain evidence="2">cv. AL8/78</strain>
    </source>
</reference>
<reference evidence="3" key="1">
    <citation type="journal article" date="2014" name="Science">
        <title>Ancient hybridizations among the ancestral genomes of bread wheat.</title>
        <authorList>
            <consortium name="International Wheat Genome Sequencing Consortium,"/>
            <person name="Marcussen T."/>
            <person name="Sandve S.R."/>
            <person name="Heier L."/>
            <person name="Spannagl M."/>
            <person name="Pfeifer M."/>
            <person name="Jakobsen K.S."/>
            <person name="Wulff B.B."/>
            <person name="Steuernagel B."/>
            <person name="Mayer K.F."/>
            <person name="Olsen O.A."/>
        </authorList>
    </citation>
    <scope>NUCLEOTIDE SEQUENCE [LARGE SCALE GENOMIC DNA]</scope>
    <source>
        <strain evidence="3">cv. AL8/78</strain>
    </source>
</reference>
<dbReference type="EnsemblPlants" id="AET5Gv20453300.17">
    <property type="protein sequence ID" value="AET5Gv20453300.17"/>
    <property type="gene ID" value="AET5Gv20453300"/>
</dbReference>
<proteinExistence type="predicted"/>